<reference evidence="2 3" key="1">
    <citation type="submission" date="2014-07" db="EMBL/GenBank/DDBJ databases">
        <title>Genome of Flavobacterium reichenbachii LMG 25512.</title>
        <authorList>
            <person name="Stropko S.J."/>
            <person name="Pipes S.E."/>
            <person name="Newman J.D."/>
        </authorList>
    </citation>
    <scope>NUCLEOTIDE SEQUENCE [LARGE SCALE GENOMIC DNA]</scope>
    <source>
        <strain evidence="2 3">LMG 25512</strain>
    </source>
</reference>
<evidence type="ECO:0008006" key="4">
    <source>
        <dbReference type="Google" id="ProtNLM"/>
    </source>
</evidence>
<evidence type="ECO:0000313" key="3">
    <source>
        <dbReference type="Proteomes" id="UP000028715"/>
    </source>
</evidence>
<dbReference type="Proteomes" id="UP000028715">
    <property type="component" value="Unassembled WGS sequence"/>
</dbReference>
<evidence type="ECO:0000256" key="1">
    <source>
        <dbReference type="SAM" id="Phobius"/>
    </source>
</evidence>
<proteinExistence type="predicted"/>
<keyword evidence="1" id="KW-0472">Membrane</keyword>
<dbReference type="EMBL" id="JPRL01000001">
    <property type="protein sequence ID" value="KFF04617.1"/>
    <property type="molecule type" value="Genomic_DNA"/>
</dbReference>
<comment type="caution">
    <text evidence="2">The sequence shown here is derived from an EMBL/GenBank/DDBJ whole genome shotgun (WGS) entry which is preliminary data.</text>
</comment>
<dbReference type="STRING" id="362418.IW19_03310"/>
<keyword evidence="1" id="KW-0812">Transmembrane</keyword>
<organism evidence="2 3">
    <name type="scientific">Flavobacterium reichenbachii</name>
    <dbReference type="NCBI Taxonomy" id="362418"/>
    <lineage>
        <taxon>Bacteria</taxon>
        <taxon>Pseudomonadati</taxon>
        <taxon>Bacteroidota</taxon>
        <taxon>Flavobacteriia</taxon>
        <taxon>Flavobacteriales</taxon>
        <taxon>Flavobacteriaceae</taxon>
        <taxon>Flavobacterium</taxon>
    </lineage>
</organism>
<accession>A0A085ZJK3</accession>
<dbReference type="AlphaFoldDB" id="A0A085ZJK3"/>
<evidence type="ECO:0000313" key="2">
    <source>
        <dbReference type="EMBL" id="KFF04617.1"/>
    </source>
</evidence>
<protein>
    <recommendedName>
        <fullName evidence="4">Zinc-ribbon 15 domain-containing protein</fullName>
    </recommendedName>
</protein>
<sequence>MFHQQIFILKIKIPKPTTMILYGVASNGNTRELECFCPKCEQREKLVFQSLVKSFHLFGIKCFPLFKEINVQCTKCSTKYKGNAFTPEMFSISLRLRKELKYTIWHFIGLFIIAGLIIWAKLPKSESELKRIKELNDNANKEFAAKLADPKYNDVYFLDKKDTVIDNKTYAPTGFAIVKNVTKDSIQFSICNFDQLSEKRVNTIIQDGFKKEYYGDAYQYSTKIQIARNQIAKDTMIFKYPIKRIEREKK</sequence>
<keyword evidence="3" id="KW-1185">Reference proteome</keyword>
<keyword evidence="1" id="KW-1133">Transmembrane helix</keyword>
<name>A0A085ZJK3_9FLAO</name>
<gene>
    <name evidence="2" type="ORF">IW19_03310</name>
</gene>
<feature type="transmembrane region" description="Helical" evidence="1">
    <location>
        <begin position="102"/>
        <end position="122"/>
    </location>
</feature>